<gene>
    <name evidence="6" type="ORF">METZ01_LOCUS32480</name>
</gene>
<dbReference type="InterPro" id="IPR008977">
    <property type="entry name" value="PHM/PNGase_F_dom_sf"/>
</dbReference>
<dbReference type="GO" id="GO:0046872">
    <property type="term" value="F:metal ion binding"/>
    <property type="evidence" value="ECO:0007669"/>
    <property type="project" value="UniProtKB-KW"/>
</dbReference>
<dbReference type="GO" id="GO:0016715">
    <property type="term" value="F:oxidoreductase activity, acting on paired donors, with incorporation or reduction of molecular oxygen, reduced ascorbate as one donor, and incorporation of one atom of oxygen"/>
    <property type="evidence" value="ECO:0007669"/>
    <property type="project" value="InterPro"/>
</dbReference>
<keyword evidence="2" id="KW-0479">Metal-binding</keyword>
<evidence type="ECO:0000256" key="2">
    <source>
        <dbReference type="ARBA" id="ARBA00022723"/>
    </source>
</evidence>
<name>A0A381QJV6_9ZZZZ</name>
<dbReference type="SUPFAM" id="SSF46626">
    <property type="entry name" value="Cytochrome c"/>
    <property type="match status" value="1"/>
</dbReference>
<dbReference type="GO" id="GO:0009055">
    <property type="term" value="F:electron transfer activity"/>
    <property type="evidence" value="ECO:0007669"/>
    <property type="project" value="InterPro"/>
</dbReference>
<evidence type="ECO:0000313" key="6">
    <source>
        <dbReference type="EMBL" id="SUZ79626.1"/>
    </source>
</evidence>
<evidence type="ECO:0000256" key="3">
    <source>
        <dbReference type="ARBA" id="ARBA00023004"/>
    </source>
</evidence>
<reference evidence="6" key="1">
    <citation type="submission" date="2018-05" db="EMBL/GenBank/DDBJ databases">
        <authorList>
            <person name="Lanie J.A."/>
            <person name="Ng W.-L."/>
            <person name="Kazmierczak K.M."/>
            <person name="Andrzejewski T.M."/>
            <person name="Davidsen T.M."/>
            <person name="Wayne K.J."/>
            <person name="Tettelin H."/>
            <person name="Glass J.I."/>
            <person name="Rusch D."/>
            <person name="Podicherti R."/>
            <person name="Tsui H.-C.T."/>
            <person name="Winkler M.E."/>
        </authorList>
    </citation>
    <scope>NUCLEOTIDE SEQUENCE</scope>
</reference>
<keyword evidence="1" id="KW-0349">Heme</keyword>
<dbReference type="InterPro" id="IPR014784">
    <property type="entry name" value="Cu2_ascorb_mOase-like_C"/>
</dbReference>
<dbReference type="InterPro" id="IPR036909">
    <property type="entry name" value="Cyt_c-like_dom_sf"/>
</dbReference>
<organism evidence="6">
    <name type="scientific">marine metagenome</name>
    <dbReference type="NCBI Taxonomy" id="408172"/>
    <lineage>
        <taxon>unclassified sequences</taxon>
        <taxon>metagenomes</taxon>
        <taxon>ecological metagenomes</taxon>
    </lineage>
</organism>
<feature type="domain" description="Cytochrome c" evidence="5">
    <location>
        <begin position="37"/>
        <end position="125"/>
    </location>
</feature>
<evidence type="ECO:0000256" key="1">
    <source>
        <dbReference type="ARBA" id="ARBA00022617"/>
    </source>
</evidence>
<dbReference type="AlphaFoldDB" id="A0A381QJV6"/>
<sequence>MKKSFMKKSLLKTLNLLILVIGIAGLESGIAQAAHDDKITYSKDIANIIFEKCASCHNPDGIGPMSLLNYEEVRPWAPLISYKVQKGEMPPWHLDKTIGIQAYKNDISLSAQQIADIVSWAQMGAPQGDPDLMPPIPELPNGSIWQLSTLLGEPDFVVQSPPYTVAANAQDQWWVRDTPFEGLIDQPRYVRATELKGSYPQGVKVLHHGHATLRSVDQHGNRAFGPVGRQGVGKSGDVFNDGTGMLIYPTGSIRWNLHYFPINQEVANEQTEAAVWLYPKGYKPEFLTRGEQFFAADTGPGGLWAGDIVLPPNSIKSHQGVRVLDRPALITSFRPHMHMRGKAQSLVAVYPDGRREMLARVDKYNHSWQIAYQFEDDVAPLLPKGTMLMLTSTWDNTADNPNNPDHRQWVVFGQRGVDEMSHTWLGITYLTDDQFQRLSAERRGRLTAQTEH</sequence>
<evidence type="ECO:0000256" key="4">
    <source>
        <dbReference type="ARBA" id="ARBA00023157"/>
    </source>
</evidence>
<keyword evidence="4" id="KW-1015">Disulfide bond</keyword>
<dbReference type="GO" id="GO:0020037">
    <property type="term" value="F:heme binding"/>
    <property type="evidence" value="ECO:0007669"/>
    <property type="project" value="InterPro"/>
</dbReference>
<proteinExistence type="predicted"/>
<dbReference type="EMBL" id="UINC01001394">
    <property type="protein sequence ID" value="SUZ79626.1"/>
    <property type="molecule type" value="Genomic_DNA"/>
</dbReference>
<accession>A0A381QJV6</accession>
<dbReference type="InterPro" id="IPR009056">
    <property type="entry name" value="Cyt_c-like_dom"/>
</dbReference>
<dbReference type="PROSITE" id="PS51007">
    <property type="entry name" value="CYTC"/>
    <property type="match status" value="1"/>
</dbReference>
<dbReference type="Gene3D" id="2.60.120.230">
    <property type="match status" value="1"/>
</dbReference>
<evidence type="ECO:0000259" key="5">
    <source>
        <dbReference type="PROSITE" id="PS51007"/>
    </source>
</evidence>
<keyword evidence="3" id="KW-0408">Iron</keyword>
<protein>
    <recommendedName>
        <fullName evidence="5">Cytochrome c domain-containing protein</fullName>
    </recommendedName>
</protein>
<dbReference type="SUPFAM" id="SSF49742">
    <property type="entry name" value="PHM/PNGase F"/>
    <property type="match status" value="1"/>
</dbReference>